<keyword evidence="5" id="KW-1185">Reference proteome</keyword>
<dbReference type="GO" id="GO:0046556">
    <property type="term" value="F:alpha-L-arabinofuranosidase activity"/>
    <property type="evidence" value="ECO:0007669"/>
    <property type="project" value="TreeGrafter"/>
</dbReference>
<dbReference type="SUPFAM" id="SSF52279">
    <property type="entry name" value="Beta-D-glucan exohydrolase, C-terminal domain"/>
    <property type="match status" value="1"/>
</dbReference>
<comment type="caution">
    <text evidence="4">The sequence shown here is derived from an EMBL/GenBank/DDBJ whole genome shotgun (WGS) entry which is preliminary data.</text>
</comment>
<dbReference type="Pfam" id="PF14310">
    <property type="entry name" value="Fn3-like"/>
    <property type="match status" value="1"/>
</dbReference>
<dbReference type="Gene3D" id="2.60.40.10">
    <property type="entry name" value="Immunoglobulins"/>
    <property type="match status" value="1"/>
</dbReference>
<dbReference type="PANTHER" id="PTHR42721:SF11">
    <property type="entry name" value="BETA-D-XYLOSIDASE 5-RELATED"/>
    <property type="match status" value="1"/>
</dbReference>
<dbReference type="InterPro" id="IPR002772">
    <property type="entry name" value="Glyco_hydro_3_C"/>
</dbReference>
<dbReference type="InterPro" id="IPR026891">
    <property type="entry name" value="Fn3-like"/>
</dbReference>
<proteinExistence type="predicted"/>
<dbReference type="OrthoDB" id="47059at2759"/>
<reference evidence="4" key="2">
    <citation type="journal article" date="2023" name="Plants (Basel)">
        <title>Annotation of the Turnera subulata (Passifloraceae) Draft Genome Reveals the S-Locus Evolved after the Divergence of Turneroideae from Passifloroideae in a Stepwise Manner.</title>
        <authorList>
            <person name="Henning P.M."/>
            <person name="Roalson E.H."/>
            <person name="Mir W."/>
            <person name="McCubbin A.G."/>
            <person name="Shore J.S."/>
        </authorList>
    </citation>
    <scope>NUCLEOTIDE SEQUENCE</scope>
    <source>
        <strain evidence="4">F60SS</strain>
    </source>
</reference>
<dbReference type="AlphaFoldDB" id="A0A9Q0JRD1"/>
<gene>
    <name evidence="4" type="ORF">Tsubulata_005839</name>
</gene>
<dbReference type="GO" id="GO:0045493">
    <property type="term" value="P:xylan catabolic process"/>
    <property type="evidence" value="ECO:0007669"/>
    <property type="project" value="InterPro"/>
</dbReference>
<dbReference type="InterPro" id="IPR036881">
    <property type="entry name" value="Glyco_hydro_3_C_sf"/>
</dbReference>
<dbReference type="PANTHER" id="PTHR42721">
    <property type="entry name" value="SUGAR HYDROLASE-RELATED"/>
    <property type="match status" value="1"/>
</dbReference>
<dbReference type="Gene3D" id="3.40.50.1700">
    <property type="entry name" value="Glycoside hydrolase family 3 C-terminal domain"/>
    <property type="match status" value="2"/>
</dbReference>
<keyword evidence="1" id="KW-0378">Hydrolase</keyword>
<accession>A0A9Q0JRD1</accession>
<dbReference type="SMART" id="SM01217">
    <property type="entry name" value="Fn3_like"/>
    <property type="match status" value="1"/>
</dbReference>
<evidence type="ECO:0000259" key="3">
    <source>
        <dbReference type="SMART" id="SM01217"/>
    </source>
</evidence>
<dbReference type="EMBL" id="JAKUCV010000367">
    <property type="protein sequence ID" value="KAJ4850322.1"/>
    <property type="molecule type" value="Genomic_DNA"/>
</dbReference>
<feature type="domain" description="Fibronectin type III-like" evidence="3">
    <location>
        <begin position="263"/>
        <end position="333"/>
    </location>
</feature>
<dbReference type="Pfam" id="PF01915">
    <property type="entry name" value="Glyco_hydro_3_C"/>
    <property type="match status" value="1"/>
</dbReference>
<sequence length="344" mass="36916">MNAIMRLGFFDGNPQYNSLGKKDVYSEKNVELAREAAREGTVLLKNVGETLPLDSNKIKTQAAGCSDTKCKNGSLIFPATQASAKVDVTIIVAGMDLSIEAETLDRDDLLLPGNQTQLINQVANAAKGPVVLVLFSAGGLDISFAKKNPKIGAILWVGYPGEGGGPAIADVIFGKYNPGGRLPLTWHEASYVDMLPLTSMPLRPVDSLGYPGPTYKFLNGSAYGNDSHNPPCPSIRIDDMDCKDHKIDFEVDVQNTGSRDGSEVVIAYSKPPQGILATHIKQVIGFQKVFVPAGGSKKARFVLNLCDSLRLVDYNAYTVLPSGGHTITIGDDIVSFPLDVNFRS</sequence>
<dbReference type="InterPro" id="IPR044993">
    <property type="entry name" value="BXL"/>
</dbReference>
<keyword evidence="2" id="KW-0326">Glycosidase</keyword>
<evidence type="ECO:0000313" key="4">
    <source>
        <dbReference type="EMBL" id="KAJ4850322.1"/>
    </source>
</evidence>
<evidence type="ECO:0000256" key="2">
    <source>
        <dbReference type="ARBA" id="ARBA00023295"/>
    </source>
</evidence>
<dbReference type="GO" id="GO:0031222">
    <property type="term" value="P:arabinan catabolic process"/>
    <property type="evidence" value="ECO:0007669"/>
    <property type="project" value="TreeGrafter"/>
</dbReference>
<evidence type="ECO:0000313" key="5">
    <source>
        <dbReference type="Proteomes" id="UP001141552"/>
    </source>
</evidence>
<dbReference type="Proteomes" id="UP001141552">
    <property type="component" value="Unassembled WGS sequence"/>
</dbReference>
<reference evidence="4" key="1">
    <citation type="submission" date="2022-02" db="EMBL/GenBank/DDBJ databases">
        <authorList>
            <person name="Henning P.M."/>
            <person name="McCubbin A.G."/>
            <person name="Shore J.S."/>
        </authorList>
    </citation>
    <scope>NUCLEOTIDE SEQUENCE</scope>
    <source>
        <strain evidence="4">F60SS</strain>
        <tissue evidence="4">Leaves</tissue>
    </source>
</reference>
<dbReference type="GO" id="GO:0009044">
    <property type="term" value="F:xylan 1,4-beta-xylosidase activity"/>
    <property type="evidence" value="ECO:0007669"/>
    <property type="project" value="InterPro"/>
</dbReference>
<evidence type="ECO:0000256" key="1">
    <source>
        <dbReference type="ARBA" id="ARBA00022801"/>
    </source>
</evidence>
<protein>
    <recommendedName>
        <fullName evidence="3">Fibronectin type III-like domain-containing protein</fullName>
    </recommendedName>
</protein>
<organism evidence="4 5">
    <name type="scientific">Turnera subulata</name>
    <dbReference type="NCBI Taxonomy" id="218843"/>
    <lineage>
        <taxon>Eukaryota</taxon>
        <taxon>Viridiplantae</taxon>
        <taxon>Streptophyta</taxon>
        <taxon>Embryophyta</taxon>
        <taxon>Tracheophyta</taxon>
        <taxon>Spermatophyta</taxon>
        <taxon>Magnoliopsida</taxon>
        <taxon>eudicotyledons</taxon>
        <taxon>Gunneridae</taxon>
        <taxon>Pentapetalae</taxon>
        <taxon>rosids</taxon>
        <taxon>fabids</taxon>
        <taxon>Malpighiales</taxon>
        <taxon>Passifloraceae</taxon>
        <taxon>Turnera</taxon>
    </lineage>
</organism>
<name>A0A9Q0JRD1_9ROSI</name>
<dbReference type="InterPro" id="IPR013783">
    <property type="entry name" value="Ig-like_fold"/>
</dbReference>